<dbReference type="PROSITE" id="PS00455">
    <property type="entry name" value="AMP_BINDING"/>
    <property type="match status" value="1"/>
</dbReference>
<accession>A0A820MZI5</accession>
<dbReference type="Pfam" id="PF00501">
    <property type="entry name" value="AMP-binding"/>
    <property type="match status" value="1"/>
</dbReference>
<evidence type="ECO:0000259" key="3">
    <source>
        <dbReference type="Pfam" id="PF13193"/>
    </source>
</evidence>
<dbReference type="GO" id="GO:0031956">
    <property type="term" value="F:medium-chain fatty acid-CoA ligase activity"/>
    <property type="evidence" value="ECO:0007669"/>
    <property type="project" value="TreeGrafter"/>
</dbReference>
<evidence type="ECO:0000256" key="1">
    <source>
        <dbReference type="ARBA" id="ARBA00006432"/>
    </source>
</evidence>
<dbReference type="Proteomes" id="UP000663873">
    <property type="component" value="Unassembled WGS sequence"/>
</dbReference>
<dbReference type="InterPro" id="IPR020845">
    <property type="entry name" value="AMP-binding_CS"/>
</dbReference>
<reference evidence="4" key="1">
    <citation type="submission" date="2021-02" db="EMBL/GenBank/DDBJ databases">
        <authorList>
            <person name="Nowell W R."/>
        </authorList>
    </citation>
    <scope>NUCLEOTIDE SEQUENCE</scope>
</reference>
<feature type="domain" description="AMP-binding enzyme C-terminal" evidence="3">
    <location>
        <begin position="328"/>
        <end position="405"/>
    </location>
</feature>
<dbReference type="InterPro" id="IPR042099">
    <property type="entry name" value="ANL_N_sf"/>
</dbReference>
<dbReference type="InterPro" id="IPR045851">
    <property type="entry name" value="AMP-bd_C_sf"/>
</dbReference>
<feature type="domain" description="AMP-dependent synthetase/ligase" evidence="2">
    <location>
        <begin position="34"/>
        <end position="275"/>
    </location>
</feature>
<evidence type="ECO:0000313" key="4">
    <source>
        <dbReference type="EMBL" id="CAF4382146.1"/>
    </source>
</evidence>
<proteinExistence type="inferred from homology"/>
<dbReference type="InterPro" id="IPR025110">
    <property type="entry name" value="AMP-bd_C"/>
</dbReference>
<dbReference type="EMBL" id="CAJOBP010002944">
    <property type="protein sequence ID" value="CAF4382146.1"/>
    <property type="molecule type" value="Genomic_DNA"/>
</dbReference>
<organism evidence="4 5">
    <name type="scientific">Rotaria socialis</name>
    <dbReference type="NCBI Taxonomy" id="392032"/>
    <lineage>
        <taxon>Eukaryota</taxon>
        <taxon>Metazoa</taxon>
        <taxon>Spiralia</taxon>
        <taxon>Gnathifera</taxon>
        <taxon>Rotifera</taxon>
        <taxon>Eurotatoria</taxon>
        <taxon>Bdelloidea</taxon>
        <taxon>Philodinida</taxon>
        <taxon>Philodinidae</taxon>
        <taxon>Rotaria</taxon>
    </lineage>
</organism>
<protein>
    <submittedName>
        <fullName evidence="4">Uncharacterized protein</fullName>
    </submittedName>
</protein>
<dbReference type="Pfam" id="PF13193">
    <property type="entry name" value="AMP-binding_C"/>
    <property type="match status" value="1"/>
</dbReference>
<name>A0A820MZI5_9BILA</name>
<dbReference type="GO" id="GO:0006631">
    <property type="term" value="P:fatty acid metabolic process"/>
    <property type="evidence" value="ECO:0007669"/>
    <property type="project" value="TreeGrafter"/>
</dbReference>
<sequence length="416" mass="46629">MAYSRFILLSIRNYVFHTKPKLRFLSTTRPIYYESVSQHANNVALIDHSSSYTYGQLYSVARKLSRRLVPLCQQQQKSTDDTHDKSSVQLGVLCPNDASFIVAMWASWMVGATVVPLSLQHPPASLAYFLNDAKCRGVIVGDDRGNDLIKTTLENNSQIDIPIVNIHKKNLSTKVTPEDINDDLLLSTTIDRTERSNALIIYTSGTSGKPKGCVLTFDAVQAHVDSMIKAWRWTKDDVILHVLPLHHVHGLINALLTPLFIGATIIMLPHFDASKRKETRATFTVDGSFFKTGDICRYDSEKNVFSIRGRQSMDIIKRAGYKISALDIERILLEHKDILECSVVGIDDPALGQKIVAIIVPKSLNNISNLTIDTIRQYSKQYLPNYSLPDSITILDHIPRNAMGKVNKKELARLAV</sequence>
<dbReference type="SUPFAM" id="SSF56801">
    <property type="entry name" value="Acetyl-CoA synthetase-like"/>
    <property type="match status" value="1"/>
</dbReference>
<dbReference type="PANTHER" id="PTHR43201">
    <property type="entry name" value="ACYL-COA SYNTHETASE"/>
    <property type="match status" value="1"/>
</dbReference>
<comment type="similarity">
    <text evidence="1">Belongs to the ATP-dependent AMP-binding enzyme family.</text>
</comment>
<evidence type="ECO:0000313" key="5">
    <source>
        <dbReference type="Proteomes" id="UP000663873"/>
    </source>
</evidence>
<dbReference type="Gene3D" id="3.40.50.12780">
    <property type="entry name" value="N-terminal domain of ligase-like"/>
    <property type="match status" value="1"/>
</dbReference>
<dbReference type="AlphaFoldDB" id="A0A820MZI5"/>
<keyword evidence="5" id="KW-1185">Reference proteome</keyword>
<dbReference type="PANTHER" id="PTHR43201:SF8">
    <property type="entry name" value="ACYL-COA SYNTHETASE FAMILY MEMBER 3"/>
    <property type="match status" value="1"/>
</dbReference>
<gene>
    <name evidence="4" type="ORF">UJA718_LOCUS17831</name>
</gene>
<comment type="caution">
    <text evidence="4">The sequence shown here is derived from an EMBL/GenBank/DDBJ whole genome shotgun (WGS) entry which is preliminary data.</text>
</comment>
<dbReference type="Gene3D" id="3.30.300.30">
    <property type="match status" value="1"/>
</dbReference>
<evidence type="ECO:0000259" key="2">
    <source>
        <dbReference type="Pfam" id="PF00501"/>
    </source>
</evidence>
<dbReference type="InterPro" id="IPR000873">
    <property type="entry name" value="AMP-dep_synth/lig_dom"/>
</dbReference>